<keyword evidence="4" id="KW-0788">Thiol protease</keyword>
<evidence type="ECO:0000256" key="5">
    <source>
        <dbReference type="ARBA" id="ARBA00023157"/>
    </source>
</evidence>
<dbReference type="SMART" id="SM00848">
    <property type="entry name" value="Inhibitor_I29"/>
    <property type="match status" value="1"/>
</dbReference>
<keyword evidence="10" id="KW-1185">Reference proteome</keyword>
<evidence type="ECO:0000256" key="2">
    <source>
        <dbReference type="ARBA" id="ARBA00022670"/>
    </source>
</evidence>
<dbReference type="Pfam" id="PF00112">
    <property type="entry name" value="Peptidase_C1"/>
    <property type="match status" value="1"/>
</dbReference>
<reference evidence="9 10" key="1">
    <citation type="submission" date="2024-11" db="EMBL/GenBank/DDBJ databases">
        <title>Chromosome-level genome assembly of the freshwater bivalve Anodonta woodiana.</title>
        <authorList>
            <person name="Chen X."/>
        </authorList>
    </citation>
    <scope>NUCLEOTIDE SEQUENCE [LARGE SCALE GENOMIC DNA]</scope>
    <source>
        <strain evidence="9">MN2024</strain>
        <tissue evidence="9">Gills</tissue>
    </source>
</reference>
<comment type="caution">
    <text evidence="9">The sequence shown here is derived from an EMBL/GenBank/DDBJ whole genome shotgun (WGS) entry which is preliminary data.</text>
</comment>
<name>A0ABD3X9J7_SINWO</name>
<dbReference type="AlphaFoldDB" id="A0ABD3X9J7"/>
<dbReference type="InterPro" id="IPR039417">
    <property type="entry name" value="Peptidase_C1A_papain-like"/>
</dbReference>
<keyword evidence="3" id="KW-0378">Hydrolase</keyword>
<dbReference type="InterPro" id="IPR000668">
    <property type="entry name" value="Peptidase_C1A_C"/>
</dbReference>
<feature type="domain" description="Cathepsin propeptide inhibitor" evidence="8">
    <location>
        <begin position="46"/>
        <end position="106"/>
    </location>
</feature>
<dbReference type="PROSITE" id="PS00639">
    <property type="entry name" value="THIOL_PROTEASE_HIS"/>
    <property type="match status" value="1"/>
</dbReference>
<keyword evidence="2" id="KW-0645">Protease</keyword>
<dbReference type="CDD" id="cd02248">
    <property type="entry name" value="Peptidase_C1A"/>
    <property type="match status" value="1"/>
</dbReference>
<sequence>MIYASILTFTVAAYLVATASGDLSYEHWIKIESVNEIHGNTVGVSWELFKINHNKQYESTEEEAYRRYIFYENMKEMYIHNEKYKKGEKSYWLGVNQFSDLNGEELKALHSGFMPTRVNLTGATCSTFLPPHNVMLPDNVDWRQKGYVTPVKNQERSCYSCWAFSTTGSLEGQNFRKTGKLVNLSEQQLVDCSSAFGNMGCSGGLMEQSFAYIKKYGIETEEDYPYKAKDQQCKYNSAKIVAKNTGCVEINRGSESALQNAVATVGPISVAIDSNHRSFWYYAGGVYEEDQCSSTVLDHAVLVVGYGTENGKDYWLVKNSWGERWGDKGYIKMARNKGNMCGIATDSSYPLV</sequence>
<keyword evidence="5" id="KW-1015">Disulfide bond</keyword>
<dbReference type="InterPro" id="IPR038765">
    <property type="entry name" value="Papain-like_cys_pep_sf"/>
</dbReference>
<evidence type="ECO:0000313" key="10">
    <source>
        <dbReference type="Proteomes" id="UP001634394"/>
    </source>
</evidence>
<dbReference type="InterPro" id="IPR013201">
    <property type="entry name" value="Prot_inhib_I29"/>
</dbReference>
<evidence type="ECO:0000259" key="8">
    <source>
        <dbReference type="SMART" id="SM00848"/>
    </source>
</evidence>
<feature type="domain" description="Peptidase C1A papain C-terminal" evidence="7">
    <location>
        <begin position="136"/>
        <end position="351"/>
    </location>
</feature>
<evidence type="ECO:0000256" key="6">
    <source>
        <dbReference type="SAM" id="SignalP"/>
    </source>
</evidence>
<dbReference type="InterPro" id="IPR013128">
    <property type="entry name" value="Peptidase_C1A"/>
</dbReference>
<dbReference type="Gene3D" id="3.90.70.10">
    <property type="entry name" value="Cysteine proteinases"/>
    <property type="match status" value="1"/>
</dbReference>
<dbReference type="EMBL" id="JBJQND010000003">
    <property type="protein sequence ID" value="KAL3882301.1"/>
    <property type="molecule type" value="Genomic_DNA"/>
</dbReference>
<dbReference type="PANTHER" id="PTHR12411">
    <property type="entry name" value="CYSTEINE PROTEASE FAMILY C1-RELATED"/>
    <property type="match status" value="1"/>
</dbReference>
<dbReference type="InterPro" id="IPR025661">
    <property type="entry name" value="Pept_asp_AS"/>
</dbReference>
<dbReference type="PROSITE" id="PS00640">
    <property type="entry name" value="THIOL_PROTEASE_ASN"/>
    <property type="match status" value="1"/>
</dbReference>
<evidence type="ECO:0000256" key="3">
    <source>
        <dbReference type="ARBA" id="ARBA00022801"/>
    </source>
</evidence>
<dbReference type="FunFam" id="3.90.70.10:FF:000006">
    <property type="entry name" value="Cathepsin S"/>
    <property type="match status" value="1"/>
</dbReference>
<keyword evidence="6" id="KW-0732">Signal</keyword>
<evidence type="ECO:0000313" key="9">
    <source>
        <dbReference type="EMBL" id="KAL3882301.1"/>
    </source>
</evidence>
<dbReference type="SUPFAM" id="SSF54001">
    <property type="entry name" value="Cysteine proteinases"/>
    <property type="match status" value="1"/>
</dbReference>
<evidence type="ECO:0000256" key="1">
    <source>
        <dbReference type="ARBA" id="ARBA00008455"/>
    </source>
</evidence>
<dbReference type="PRINTS" id="PR00705">
    <property type="entry name" value="PAPAIN"/>
</dbReference>
<gene>
    <name evidence="9" type="ORF">ACJMK2_028662</name>
</gene>
<dbReference type="Pfam" id="PF08246">
    <property type="entry name" value="Inhibitor_I29"/>
    <property type="match status" value="1"/>
</dbReference>
<feature type="signal peptide" evidence="6">
    <location>
        <begin position="1"/>
        <end position="21"/>
    </location>
</feature>
<evidence type="ECO:0000256" key="4">
    <source>
        <dbReference type="ARBA" id="ARBA00022807"/>
    </source>
</evidence>
<dbReference type="InterPro" id="IPR025660">
    <property type="entry name" value="Pept_his_AS"/>
</dbReference>
<feature type="chain" id="PRO_5044813908" description="Cathepsin L" evidence="6">
    <location>
        <begin position="22"/>
        <end position="352"/>
    </location>
</feature>
<evidence type="ECO:0008006" key="11">
    <source>
        <dbReference type="Google" id="ProtNLM"/>
    </source>
</evidence>
<dbReference type="GO" id="GO:0006508">
    <property type="term" value="P:proteolysis"/>
    <property type="evidence" value="ECO:0007669"/>
    <property type="project" value="UniProtKB-KW"/>
</dbReference>
<protein>
    <recommendedName>
        <fullName evidence="11">Cathepsin L</fullName>
    </recommendedName>
</protein>
<dbReference type="SMART" id="SM00645">
    <property type="entry name" value="Pept_C1"/>
    <property type="match status" value="1"/>
</dbReference>
<evidence type="ECO:0000259" key="7">
    <source>
        <dbReference type="SMART" id="SM00645"/>
    </source>
</evidence>
<proteinExistence type="inferred from homology"/>
<comment type="similarity">
    <text evidence="1">Belongs to the peptidase C1 family.</text>
</comment>
<accession>A0ABD3X9J7</accession>
<dbReference type="Proteomes" id="UP001634394">
    <property type="component" value="Unassembled WGS sequence"/>
</dbReference>
<dbReference type="GO" id="GO:0008234">
    <property type="term" value="F:cysteine-type peptidase activity"/>
    <property type="evidence" value="ECO:0007669"/>
    <property type="project" value="UniProtKB-KW"/>
</dbReference>
<organism evidence="9 10">
    <name type="scientific">Sinanodonta woodiana</name>
    <name type="common">Chinese pond mussel</name>
    <name type="synonym">Anodonta woodiana</name>
    <dbReference type="NCBI Taxonomy" id="1069815"/>
    <lineage>
        <taxon>Eukaryota</taxon>
        <taxon>Metazoa</taxon>
        <taxon>Spiralia</taxon>
        <taxon>Lophotrochozoa</taxon>
        <taxon>Mollusca</taxon>
        <taxon>Bivalvia</taxon>
        <taxon>Autobranchia</taxon>
        <taxon>Heteroconchia</taxon>
        <taxon>Palaeoheterodonta</taxon>
        <taxon>Unionida</taxon>
        <taxon>Unionoidea</taxon>
        <taxon>Unionidae</taxon>
        <taxon>Unioninae</taxon>
        <taxon>Sinanodonta</taxon>
    </lineage>
</organism>